<dbReference type="Gene3D" id="3.20.20.70">
    <property type="entry name" value="Aldolase class I"/>
    <property type="match status" value="1"/>
</dbReference>
<dbReference type="PANTHER" id="PTHR10578">
    <property type="entry name" value="S -2-HYDROXY-ACID OXIDASE-RELATED"/>
    <property type="match status" value="1"/>
</dbReference>
<evidence type="ECO:0000256" key="7">
    <source>
        <dbReference type="PIRSR" id="PIRSR000138-2"/>
    </source>
</evidence>
<evidence type="ECO:0000313" key="10">
    <source>
        <dbReference type="Proteomes" id="UP000014975"/>
    </source>
</evidence>
<feature type="binding site" evidence="7">
    <location>
        <begin position="290"/>
        <end position="291"/>
    </location>
    <ligand>
        <name>FMN</name>
        <dbReference type="ChEBI" id="CHEBI:58210"/>
    </ligand>
</feature>
<dbReference type="OrthoDB" id="9770452at2"/>
<dbReference type="InterPro" id="IPR000262">
    <property type="entry name" value="FMN-dep_DH"/>
</dbReference>
<evidence type="ECO:0000256" key="6">
    <source>
        <dbReference type="PIRSR" id="PIRSR000138-1"/>
    </source>
</evidence>
<dbReference type="GO" id="GO:0016491">
    <property type="term" value="F:oxidoreductase activity"/>
    <property type="evidence" value="ECO:0007669"/>
    <property type="project" value="UniProtKB-KW"/>
</dbReference>
<organism evidence="9 10">
    <name type="scientific">Alkalidesulfovibrio alkalitolerans DSM 16529</name>
    <dbReference type="NCBI Taxonomy" id="1121439"/>
    <lineage>
        <taxon>Bacteria</taxon>
        <taxon>Pseudomonadati</taxon>
        <taxon>Thermodesulfobacteriota</taxon>
        <taxon>Desulfovibrionia</taxon>
        <taxon>Desulfovibrionales</taxon>
        <taxon>Desulfovibrionaceae</taxon>
        <taxon>Alkalidesulfovibrio</taxon>
    </lineage>
</organism>
<evidence type="ECO:0000256" key="3">
    <source>
        <dbReference type="ARBA" id="ARBA00022643"/>
    </source>
</evidence>
<name>S7USX9_9BACT</name>
<dbReference type="CDD" id="cd02809">
    <property type="entry name" value="alpha_hydroxyacid_oxid_FMN"/>
    <property type="match status" value="1"/>
</dbReference>
<keyword evidence="2 7" id="KW-0285">Flavoprotein</keyword>
<dbReference type="AlphaFoldDB" id="S7USX9"/>
<sequence>MTQAEAKKIARERMKGYCRVCPVCNGKACAGEVPGMGGVGSGAAFTANVEALARIRLNMRAIHDRKTADTTAVLLGTSYAHPIQCAPMTGVAYNMGGAMSEEEFELALAKGSSAAGTLVWTGDGADPAMFEAGLSAIKAVNGQGIAIIKPRAQDEILARMARAEEAGVVAVGVDIDGAGLVTMALKNQPVGPKSFSELKELVAATSLPFIVKGIMTPDQALLAAEAGAAAIVVSNHGGRVLDHTPGAAEVLQAVSRQVRGRLTVFADGGVRHGADVLKLLCLGADGVLVGRPMAVAAMGGGEEGVAGLFKAMQGELVQSMLLTGVGSLKQAGPDILFT</sequence>
<proteinExistence type="inferred from homology"/>
<dbReference type="PANTHER" id="PTHR10578:SF107">
    <property type="entry name" value="2-HYDROXYACID OXIDASE 1"/>
    <property type="match status" value="1"/>
</dbReference>
<evidence type="ECO:0000256" key="5">
    <source>
        <dbReference type="ARBA" id="ARBA00024042"/>
    </source>
</evidence>
<gene>
    <name evidence="9" type="ORF">dsat_2109</name>
</gene>
<dbReference type="SUPFAM" id="SSF51395">
    <property type="entry name" value="FMN-linked oxidoreductases"/>
    <property type="match status" value="1"/>
</dbReference>
<comment type="similarity">
    <text evidence="5">Belongs to the FMN-dependent alpha-hydroxy acid dehydrogenase family.</text>
</comment>
<evidence type="ECO:0000256" key="4">
    <source>
        <dbReference type="ARBA" id="ARBA00023002"/>
    </source>
</evidence>
<dbReference type="PATRIC" id="fig|1121439.3.peg.496"/>
<keyword evidence="3 7" id="KW-0288">FMN</keyword>
<feature type="binding site" evidence="7">
    <location>
        <position position="212"/>
    </location>
    <ligand>
        <name>FMN</name>
        <dbReference type="ChEBI" id="CHEBI:58210"/>
    </ligand>
</feature>
<evidence type="ECO:0000256" key="2">
    <source>
        <dbReference type="ARBA" id="ARBA00022630"/>
    </source>
</evidence>
<keyword evidence="4" id="KW-0560">Oxidoreductase</keyword>
<evidence type="ECO:0000256" key="1">
    <source>
        <dbReference type="ARBA" id="ARBA00001917"/>
    </source>
</evidence>
<keyword evidence="10" id="KW-1185">Reference proteome</keyword>
<feature type="binding site" evidence="7">
    <location>
        <position position="236"/>
    </location>
    <ligand>
        <name>FMN</name>
        <dbReference type="ChEBI" id="CHEBI:58210"/>
    </ligand>
</feature>
<dbReference type="EMBL" id="ATHI01000004">
    <property type="protein sequence ID" value="EPR35408.1"/>
    <property type="molecule type" value="Genomic_DNA"/>
</dbReference>
<dbReference type="eggNOG" id="COG1304">
    <property type="taxonomic scope" value="Bacteria"/>
</dbReference>
<evidence type="ECO:0000313" key="9">
    <source>
        <dbReference type="EMBL" id="EPR35408.1"/>
    </source>
</evidence>
<feature type="binding site" evidence="7">
    <location>
        <begin position="267"/>
        <end position="271"/>
    </location>
    <ligand>
        <name>FMN</name>
        <dbReference type="ChEBI" id="CHEBI:58210"/>
    </ligand>
</feature>
<feature type="binding site" evidence="7">
    <location>
        <position position="234"/>
    </location>
    <ligand>
        <name>FMN</name>
        <dbReference type="ChEBI" id="CHEBI:58210"/>
    </ligand>
</feature>
<dbReference type="Proteomes" id="UP000014975">
    <property type="component" value="Unassembled WGS sequence"/>
</dbReference>
<dbReference type="RefSeq" id="WP_020885995.1">
    <property type="nucleotide sequence ID" value="NZ_ATHI01000004.1"/>
</dbReference>
<dbReference type="STRING" id="1121439.dsat_2109"/>
<dbReference type="Pfam" id="PF01070">
    <property type="entry name" value="FMN_dh"/>
    <property type="match status" value="2"/>
</dbReference>
<comment type="cofactor">
    <cofactor evidence="1">
        <name>FMN</name>
        <dbReference type="ChEBI" id="CHEBI:58210"/>
    </cofactor>
</comment>
<dbReference type="GO" id="GO:0010181">
    <property type="term" value="F:FMN binding"/>
    <property type="evidence" value="ECO:0007669"/>
    <property type="project" value="InterPro"/>
</dbReference>
<dbReference type="InterPro" id="IPR037396">
    <property type="entry name" value="FMN_HAD"/>
</dbReference>
<dbReference type="InterPro" id="IPR012133">
    <property type="entry name" value="Alpha-hydoxy_acid_DH_FMN"/>
</dbReference>
<feature type="domain" description="FMN hydroxy acid dehydrogenase" evidence="8">
    <location>
        <begin position="37"/>
        <end position="338"/>
    </location>
</feature>
<dbReference type="PIRSF" id="PIRSF000138">
    <property type="entry name" value="Al-hdrx_acd_dh"/>
    <property type="match status" value="1"/>
</dbReference>
<accession>S7USX9</accession>
<dbReference type="InterPro" id="IPR013785">
    <property type="entry name" value="Aldolase_TIM"/>
</dbReference>
<reference evidence="9 10" key="1">
    <citation type="journal article" date="2013" name="Genome Announc.">
        <title>Draft genome sequences for three mercury-methylating, sulfate-reducing bacteria.</title>
        <authorList>
            <person name="Brown S.D."/>
            <person name="Hurt R.A.Jr."/>
            <person name="Gilmour C.C."/>
            <person name="Elias D.A."/>
        </authorList>
    </citation>
    <scope>NUCLEOTIDE SEQUENCE [LARGE SCALE GENOMIC DNA]</scope>
    <source>
        <strain evidence="9 10">DSM 16529</strain>
    </source>
</reference>
<feature type="binding site" evidence="7">
    <location>
        <position position="239"/>
    </location>
    <ligand>
        <name>glyoxylate</name>
        <dbReference type="ChEBI" id="CHEBI:36655"/>
    </ligand>
</feature>
<feature type="active site" description="Proton acceptor" evidence="6">
    <location>
        <position position="236"/>
    </location>
</feature>
<protein>
    <submittedName>
        <fullName evidence="9">FMN-dependent alpha-hydroxy acid dehydrogenase</fullName>
    </submittedName>
</protein>
<comment type="caution">
    <text evidence="9">The sequence shown here is derived from an EMBL/GenBank/DDBJ whole genome shotgun (WGS) entry which is preliminary data.</text>
</comment>
<evidence type="ECO:0000259" key="8">
    <source>
        <dbReference type="PROSITE" id="PS51349"/>
    </source>
</evidence>
<dbReference type="PROSITE" id="PS51349">
    <property type="entry name" value="FMN_HYDROXY_ACID_DH_2"/>
    <property type="match status" value="1"/>
</dbReference>